<dbReference type="PANTHER" id="PTHR33794">
    <property type="entry name" value="BACILLOLYSIN"/>
    <property type="match status" value="1"/>
</dbReference>
<dbReference type="Proteomes" id="UP000198228">
    <property type="component" value="Chromosome I"/>
</dbReference>
<dbReference type="AlphaFoldDB" id="A0A1C4YAG5"/>
<dbReference type="GO" id="GO:0004222">
    <property type="term" value="F:metalloendopeptidase activity"/>
    <property type="evidence" value="ECO:0007669"/>
    <property type="project" value="InterPro"/>
</dbReference>
<dbReference type="Pfam" id="PF02128">
    <property type="entry name" value="Peptidase_M36"/>
    <property type="match status" value="1"/>
</dbReference>
<dbReference type="PANTHER" id="PTHR33794:SF1">
    <property type="entry name" value="BACILLOLYSIN"/>
    <property type="match status" value="1"/>
</dbReference>
<dbReference type="GO" id="GO:0008270">
    <property type="term" value="F:zinc ion binding"/>
    <property type="evidence" value="ECO:0007669"/>
    <property type="project" value="InterPro"/>
</dbReference>
<dbReference type="InterPro" id="IPR001842">
    <property type="entry name" value="Peptidase_M36"/>
</dbReference>
<name>A0A1C4YAG5_9ACTN</name>
<dbReference type="Gene3D" id="1.10.390.10">
    <property type="entry name" value="Neutral Protease Domain 2"/>
    <property type="match status" value="1"/>
</dbReference>
<reference evidence="2 3" key="1">
    <citation type="submission" date="2016-06" db="EMBL/GenBank/DDBJ databases">
        <authorList>
            <person name="Kjaerup R.B."/>
            <person name="Dalgaard T.S."/>
            <person name="Juul-Madsen H.R."/>
        </authorList>
    </citation>
    <scope>NUCLEOTIDE SEQUENCE [LARGE SCALE GENOMIC DNA]</scope>
    <source>
        <strain evidence="2 3">DSM 43821</strain>
    </source>
</reference>
<dbReference type="SUPFAM" id="SSF55486">
    <property type="entry name" value="Metalloproteases ('zincins'), catalytic domain"/>
    <property type="match status" value="1"/>
</dbReference>
<evidence type="ECO:0000313" key="2">
    <source>
        <dbReference type="EMBL" id="SCF17695.1"/>
    </source>
</evidence>
<dbReference type="InterPro" id="IPR050728">
    <property type="entry name" value="Zinc_Metalloprotease_M4"/>
</dbReference>
<feature type="chain" id="PRO_5008708969" evidence="1">
    <location>
        <begin position="29"/>
        <end position="345"/>
    </location>
</feature>
<dbReference type="RefSeq" id="WP_088961814.1">
    <property type="nucleotide sequence ID" value="NZ_LT607410.1"/>
</dbReference>
<accession>A0A1C4YAG5</accession>
<dbReference type="EMBL" id="LT607410">
    <property type="protein sequence ID" value="SCF17695.1"/>
    <property type="molecule type" value="Genomic_DNA"/>
</dbReference>
<protein>
    <submittedName>
        <fullName evidence="2">Fungalysin metallopeptidase (M36)</fullName>
    </submittedName>
</protein>
<proteinExistence type="predicted"/>
<sequence length="345" mass="36412">MPPHLTRSALVASAVTAALVAGGTTASAAGDPYDHTATATVFAPNPVQQLGDQSLTDQKDADYAALAGAYRSVTLTNLDSSGTLTGRYVTVKSKTGTPARAVAGGYPAWHRDADQFEQVMGYHWVNTAQAYLQSLGFGSTLRPVNQRQIELRIDQFGGDNSFFREDKANITLGKGGVDDAEDAEVIVHEYGHSVQDGQVPGFGTTLESGSIGEGFSDYLAVVVTSWATGTPTRTPEACVADWDAVSYTRTAPHCLRRLDEAKVYPGDVQGEVHADGEIWSAALWDTRAALGDRRATTAIVEAQFDFAVDTTFRDAALATVAAAGRLYGASAAAATRAAFEARGIL</sequence>
<keyword evidence="1" id="KW-0732">Signal</keyword>
<gene>
    <name evidence="2" type="ORF">GA0074696_3185</name>
</gene>
<dbReference type="InterPro" id="IPR027268">
    <property type="entry name" value="Peptidase_M4/M1_CTD_sf"/>
</dbReference>
<dbReference type="GO" id="GO:0005615">
    <property type="term" value="C:extracellular space"/>
    <property type="evidence" value="ECO:0007669"/>
    <property type="project" value="InterPro"/>
</dbReference>
<organism evidence="2 3">
    <name type="scientific">Micromonospora purpureochromogenes</name>
    <dbReference type="NCBI Taxonomy" id="47872"/>
    <lineage>
        <taxon>Bacteria</taxon>
        <taxon>Bacillati</taxon>
        <taxon>Actinomycetota</taxon>
        <taxon>Actinomycetes</taxon>
        <taxon>Micromonosporales</taxon>
        <taxon>Micromonosporaceae</taxon>
        <taxon>Micromonospora</taxon>
    </lineage>
</organism>
<feature type="signal peptide" evidence="1">
    <location>
        <begin position="1"/>
        <end position="28"/>
    </location>
</feature>
<evidence type="ECO:0000256" key="1">
    <source>
        <dbReference type="SAM" id="SignalP"/>
    </source>
</evidence>
<evidence type="ECO:0000313" key="3">
    <source>
        <dbReference type="Proteomes" id="UP000198228"/>
    </source>
</evidence>